<dbReference type="EMBL" id="BGZK01000398">
    <property type="protein sequence ID" value="GBP41388.1"/>
    <property type="molecule type" value="Genomic_DNA"/>
</dbReference>
<reference evidence="1 2" key="1">
    <citation type="journal article" date="2019" name="Commun. Biol.">
        <title>The bagworm genome reveals a unique fibroin gene that provides high tensile strength.</title>
        <authorList>
            <person name="Kono N."/>
            <person name="Nakamura H."/>
            <person name="Ohtoshi R."/>
            <person name="Tomita M."/>
            <person name="Numata K."/>
            <person name="Arakawa K."/>
        </authorList>
    </citation>
    <scope>NUCLEOTIDE SEQUENCE [LARGE SCALE GENOMIC DNA]</scope>
</reference>
<dbReference type="OrthoDB" id="7487383at2759"/>
<keyword evidence="2" id="KW-1185">Reference proteome</keyword>
<proteinExistence type="predicted"/>
<protein>
    <submittedName>
        <fullName evidence="1">Uncharacterized protein</fullName>
    </submittedName>
</protein>
<name>A0A4C1VQI1_EUMVA</name>
<sequence length="97" mass="11218">MDKRKNAALHRASAYPTAQYKSRALQHRASTRIPEVRNENWSDIMKEITPMHKAFWIVNKALKSEAYIPVPPFKRLDNYIALDDAEIAECLADSIEF</sequence>
<dbReference type="AlphaFoldDB" id="A0A4C1VQI1"/>
<organism evidence="1 2">
    <name type="scientific">Eumeta variegata</name>
    <name type="common">Bagworm moth</name>
    <name type="synonym">Eumeta japonica</name>
    <dbReference type="NCBI Taxonomy" id="151549"/>
    <lineage>
        <taxon>Eukaryota</taxon>
        <taxon>Metazoa</taxon>
        <taxon>Ecdysozoa</taxon>
        <taxon>Arthropoda</taxon>
        <taxon>Hexapoda</taxon>
        <taxon>Insecta</taxon>
        <taxon>Pterygota</taxon>
        <taxon>Neoptera</taxon>
        <taxon>Endopterygota</taxon>
        <taxon>Lepidoptera</taxon>
        <taxon>Glossata</taxon>
        <taxon>Ditrysia</taxon>
        <taxon>Tineoidea</taxon>
        <taxon>Psychidae</taxon>
        <taxon>Oiketicinae</taxon>
        <taxon>Eumeta</taxon>
    </lineage>
</organism>
<evidence type="ECO:0000313" key="1">
    <source>
        <dbReference type="EMBL" id="GBP41388.1"/>
    </source>
</evidence>
<accession>A0A4C1VQI1</accession>
<comment type="caution">
    <text evidence="1">The sequence shown here is derived from an EMBL/GenBank/DDBJ whole genome shotgun (WGS) entry which is preliminary data.</text>
</comment>
<gene>
    <name evidence="1" type="ORF">EVAR_84732_1</name>
</gene>
<evidence type="ECO:0000313" key="2">
    <source>
        <dbReference type="Proteomes" id="UP000299102"/>
    </source>
</evidence>
<dbReference type="Proteomes" id="UP000299102">
    <property type="component" value="Unassembled WGS sequence"/>
</dbReference>